<evidence type="ECO:0000256" key="5">
    <source>
        <dbReference type="SAM" id="Phobius"/>
    </source>
</evidence>
<keyword evidence="2" id="KW-0815">Transposition</keyword>
<dbReference type="PANTHER" id="PTHR33258">
    <property type="entry name" value="TRANSPOSASE INSL FOR INSERTION SEQUENCE ELEMENT IS186A-RELATED"/>
    <property type="match status" value="1"/>
</dbReference>
<keyword evidence="4" id="KW-0233">DNA recombination</keyword>
<name>A0A2T4TZA5_9BACT</name>
<feature type="domain" description="Transposase IS4-like" evidence="6">
    <location>
        <begin position="7"/>
        <end position="212"/>
    </location>
</feature>
<dbReference type="InterPro" id="IPR012337">
    <property type="entry name" value="RNaseH-like_sf"/>
</dbReference>
<reference evidence="7 8" key="1">
    <citation type="submission" date="2017-09" db="EMBL/GenBank/DDBJ databases">
        <title>Bloom of a denitrifying methanotroph, Candidatus Methylomirabilis limnetica, in a deep stratified lake.</title>
        <authorList>
            <person name="Graf J.S."/>
            <person name="Marchant H.K."/>
            <person name="Tienken D."/>
            <person name="Hach P.F."/>
            <person name="Brand A."/>
            <person name="Schubert C.J."/>
            <person name="Kuypers M.M."/>
            <person name="Milucka J."/>
        </authorList>
    </citation>
    <scope>NUCLEOTIDE SEQUENCE [LARGE SCALE GENOMIC DNA]</scope>
    <source>
        <strain evidence="7 8">Zug</strain>
    </source>
</reference>
<feature type="transmembrane region" description="Helical" evidence="5">
    <location>
        <begin position="180"/>
        <end position="198"/>
    </location>
</feature>
<dbReference type="EMBL" id="NVQC01000016">
    <property type="protein sequence ID" value="PTL36440.1"/>
    <property type="molecule type" value="Genomic_DNA"/>
</dbReference>
<dbReference type="RefSeq" id="WP_107561812.1">
    <property type="nucleotide sequence ID" value="NZ_NVQC01000016.1"/>
</dbReference>
<organism evidence="7 8">
    <name type="scientific">Candidatus Methylomirabilis limnetica</name>
    <dbReference type="NCBI Taxonomy" id="2033718"/>
    <lineage>
        <taxon>Bacteria</taxon>
        <taxon>Candidatus Methylomirabilota</taxon>
        <taxon>Candidatus Methylomirabilia</taxon>
        <taxon>Candidatus Methylomirabilales</taxon>
        <taxon>Candidatus Methylomirabilaceae</taxon>
        <taxon>Candidatus Methylomirabilis</taxon>
    </lineage>
</organism>
<proteinExistence type="inferred from homology"/>
<evidence type="ECO:0000313" key="8">
    <source>
        <dbReference type="Proteomes" id="UP000241436"/>
    </source>
</evidence>
<dbReference type="PANTHER" id="PTHR33258:SF1">
    <property type="entry name" value="TRANSPOSASE INSL FOR INSERTION SEQUENCE ELEMENT IS186A-RELATED"/>
    <property type="match status" value="1"/>
</dbReference>
<dbReference type="InterPro" id="IPR047952">
    <property type="entry name" value="Transpos_IS4"/>
</dbReference>
<dbReference type="Proteomes" id="UP000241436">
    <property type="component" value="Unassembled WGS sequence"/>
</dbReference>
<dbReference type="NCBIfam" id="NF033592">
    <property type="entry name" value="transpos_IS4_1"/>
    <property type="match status" value="1"/>
</dbReference>
<dbReference type="GO" id="GO:0006313">
    <property type="term" value="P:DNA transposition"/>
    <property type="evidence" value="ECO:0007669"/>
    <property type="project" value="InterPro"/>
</dbReference>
<gene>
    <name evidence="7" type="ORF">CLG94_05265</name>
</gene>
<accession>A0A2T4TZA5</accession>
<keyword evidence="8" id="KW-1185">Reference proteome</keyword>
<dbReference type="GO" id="GO:0004803">
    <property type="term" value="F:transposase activity"/>
    <property type="evidence" value="ECO:0007669"/>
    <property type="project" value="InterPro"/>
</dbReference>
<sequence length="259" mass="29982">NLWQDEEHRAAKLHLELDIRKQVPTRAAITHGNGNEKKVLKTFLAPDTVYLLDCGYAEYKLLDDIINARSAFVIRLRDNAAYSILEEKPLTENDRLAGVQKDLLVTLGCDSKKDDCPHPLRIIQVFHEGDENVRRPSRVSSKKTCRTRDVDYTFLLATNLLDVPAETIALLFRRRWQVELFFRWFKCVLGCNHLVALSENGLTIQIYCALIAGMLITLWTGRKPTRRTFEMITLHFMGWASDEELERHIEQLKSNEERS</sequence>
<evidence type="ECO:0000256" key="3">
    <source>
        <dbReference type="ARBA" id="ARBA00023125"/>
    </source>
</evidence>
<dbReference type="Pfam" id="PF01609">
    <property type="entry name" value="DDE_Tnp_1"/>
    <property type="match status" value="1"/>
</dbReference>
<feature type="transmembrane region" description="Helical" evidence="5">
    <location>
        <begin position="204"/>
        <end position="221"/>
    </location>
</feature>
<dbReference type="GO" id="GO:0003677">
    <property type="term" value="F:DNA binding"/>
    <property type="evidence" value="ECO:0007669"/>
    <property type="project" value="UniProtKB-KW"/>
</dbReference>
<evidence type="ECO:0000313" key="7">
    <source>
        <dbReference type="EMBL" id="PTL36440.1"/>
    </source>
</evidence>
<keyword evidence="5" id="KW-0472">Membrane</keyword>
<evidence type="ECO:0000256" key="1">
    <source>
        <dbReference type="ARBA" id="ARBA00010075"/>
    </source>
</evidence>
<dbReference type="AlphaFoldDB" id="A0A2T4TZA5"/>
<keyword evidence="3" id="KW-0238">DNA-binding</keyword>
<dbReference type="InterPro" id="IPR002559">
    <property type="entry name" value="Transposase_11"/>
</dbReference>
<keyword evidence="5" id="KW-1133">Transmembrane helix</keyword>
<comment type="similarity">
    <text evidence="1">Belongs to the transposase 11 family.</text>
</comment>
<reference evidence="8" key="2">
    <citation type="journal article" date="2018" name="Environ. Microbiol.">
        <title>Bloom of a denitrifying methanotroph, 'Candidatus Methylomirabilis limnetica', in a deep stratified lake.</title>
        <authorList>
            <person name="Graf J.S."/>
            <person name="Mayr M.J."/>
            <person name="Marchant H.K."/>
            <person name="Tienken D."/>
            <person name="Hach P.F."/>
            <person name="Brand A."/>
            <person name="Schubert C.J."/>
            <person name="Kuypers M.M."/>
            <person name="Milucka J."/>
        </authorList>
    </citation>
    <scope>NUCLEOTIDE SEQUENCE [LARGE SCALE GENOMIC DNA]</scope>
    <source>
        <strain evidence="8">Zug</strain>
    </source>
</reference>
<evidence type="ECO:0000256" key="2">
    <source>
        <dbReference type="ARBA" id="ARBA00022578"/>
    </source>
</evidence>
<feature type="non-terminal residue" evidence="7">
    <location>
        <position position="1"/>
    </location>
</feature>
<evidence type="ECO:0000256" key="4">
    <source>
        <dbReference type="ARBA" id="ARBA00023172"/>
    </source>
</evidence>
<protein>
    <submittedName>
        <fullName evidence="7">IS4 family transposase</fullName>
    </submittedName>
</protein>
<dbReference type="OrthoDB" id="279773at2"/>
<comment type="caution">
    <text evidence="7">The sequence shown here is derived from an EMBL/GenBank/DDBJ whole genome shotgun (WGS) entry which is preliminary data.</text>
</comment>
<dbReference type="SUPFAM" id="SSF53098">
    <property type="entry name" value="Ribonuclease H-like"/>
    <property type="match status" value="1"/>
</dbReference>
<evidence type="ECO:0000259" key="6">
    <source>
        <dbReference type="Pfam" id="PF01609"/>
    </source>
</evidence>
<keyword evidence="5" id="KW-0812">Transmembrane</keyword>